<feature type="transmembrane region" description="Helical" evidence="2">
    <location>
        <begin position="61"/>
        <end position="82"/>
    </location>
</feature>
<dbReference type="EMBL" id="PUIV01000010">
    <property type="protein sequence ID" value="PWB94224.1"/>
    <property type="molecule type" value="Genomic_DNA"/>
</dbReference>
<proteinExistence type="predicted"/>
<evidence type="ECO:0000313" key="4">
    <source>
        <dbReference type="Proteomes" id="UP000245137"/>
    </source>
</evidence>
<feature type="compositionally biased region" description="Low complexity" evidence="1">
    <location>
        <begin position="162"/>
        <end position="174"/>
    </location>
</feature>
<dbReference type="AlphaFoldDB" id="A0A2U1SRH5"/>
<keyword evidence="2" id="KW-0812">Transmembrane</keyword>
<evidence type="ECO:0008006" key="5">
    <source>
        <dbReference type="Google" id="ProtNLM"/>
    </source>
</evidence>
<sequence>MIRWTVLARKPSGATGTVSAAQQPADIRPRPRPIIDRGIPADLFLPPMRTFSSMRRQPRRLLACATVFLALLQAVALFGSMARAHGSAGPGLSASSLCAAVRDSDGRPIAHHIGEHHCVLCTDRSVEPPALAPISAPLPLRPDGVASIGARALSPRAPPLGWASSWSSRAPPSA</sequence>
<keyword evidence="2" id="KW-1133">Transmembrane helix</keyword>
<reference evidence="3 4" key="1">
    <citation type="journal article" date="2018" name="Appl. Microbiol. Biotechnol.">
        <title>Co-cultivation of the strictly anaerobic methanogen Methanosarcina barkeri with aerobic methanotrophs in an oxygen-limited membrane bioreactor.</title>
        <authorList>
            <person name="In 't Zandt M.H."/>
            <person name="van den Bosch T.J.M."/>
            <person name="Rijkers R."/>
            <person name="van Kessel M.A.H.J."/>
            <person name="Jetten M.S.M."/>
            <person name="Welte C.U."/>
        </authorList>
    </citation>
    <scope>NUCLEOTIDE SEQUENCE [LARGE SCALE GENOMIC DNA]</scope>
    <source>
        <strain evidence="3 4">DSM 17706</strain>
    </source>
</reference>
<evidence type="ECO:0000256" key="1">
    <source>
        <dbReference type="SAM" id="MobiDB-lite"/>
    </source>
</evidence>
<comment type="caution">
    <text evidence="3">The sequence shown here is derived from an EMBL/GenBank/DDBJ whole genome shotgun (WGS) entry which is preliminary data.</text>
</comment>
<keyword evidence="4" id="KW-1185">Reference proteome</keyword>
<evidence type="ECO:0000313" key="3">
    <source>
        <dbReference type="EMBL" id="PWB94224.1"/>
    </source>
</evidence>
<feature type="region of interest" description="Disordered" evidence="1">
    <location>
        <begin position="155"/>
        <end position="174"/>
    </location>
</feature>
<keyword evidence="2" id="KW-0472">Membrane</keyword>
<organism evidence="3 4">
    <name type="scientific">Methylosinus sporium</name>
    <dbReference type="NCBI Taxonomy" id="428"/>
    <lineage>
        <taxon>Bacteria</taxon>
        <taxon>Pseudomonadati</taxon>
        <taxon>Pseudomonadota</taxon>
        <taxon>Alphaproteobacteria</taxon>
        <taxon>Hyphomicrobiales</taxon>
        <taxon>Methylocystaceae</taxon>
        <taxon>Methylosinus</taxon>
    </lineage>
</organism>
<name>A0A2U1SRH5_METSR</name>
<protein>
    <recommendedName>
        <fullName evidence="5">DUF2946 domain-containing protein</fullName>
    </recommendedName>
</protein>
<dbReference type="Proteomes" id="UP000245137">
    <property type="component" value="Unassembled WGS sequence"/>
</dbReference>
<accession>A0A2U1SRH5</accession>
<gene>
    <name evidence="3" type="ORF">C5689_08910</name>
</gene>
<evidence type="ECO:0000256" key="2">
    <source>
        <dbReference type="SAM" id="Phobius"/>
    </source>
</evidence>